<protein>
    <submittedName>
        <fullName evidence="2">Uncharacterized protein</fullName>
    </submittedName>
</protein>
<feature type="region of interest" description="Disordered" evidence="1">
    <location>
        <begin position="63"/>
        <end position="96"/>
    </location>
</feature>
<dbReference type="Proteomes" id="UP000193411">
    <property type="component" value="Unassembled WGS sequence"/>
</dbReference>
<name>A0A1Y2I3K3_9FUNG</name>
<dbReference type="EMBL" id="MCFL01000003">
    <property type="protein sequence ID" value="ORZ40531.1"/>
    <property type="molecule type" value="Genomic_DNA"/>
</dbReference>
<accession>A0A1Y2I3K3</accession>
<sequence length="227" mass="24243">MIPASRHYPERVQGIYFWALHTLLRLESCVSPQCDSRRPDKRFNDLGPNALEPATIRLVPGSLLLSNRPPHSSTRNQSSHAPAKGPPSDKSGVGPALRLALLDGPGAHGQAAERPSAHSPARALCPLPPGLGARGCADHGARAHVVQRRHVQPSRAIPVDELAAPHCQCRSTSAGAQVARLRDSSLAAAGEPQVRYDSGSRIDILDRGQGTVACRVIRGQSSCSQWR</sequence>
<reference evidence="2 3" key="1">
    <citation type="submission" date="2016-07" db="EMBL/GenBank/DDBJ databases">
        <title>Pervasive Adenine N6-methylation of Active Genes in Fungi.</title>
        <authorList>
            <consortium name="DOE Joint Genome Institute"/>
            <person name="Mondo S.J."/>
            <person name="Dannebaum R.O."/>
            <person name="Kuo R.C."/>
            <person name="Labutti K."/>
            <person name="Haridas S."/>
            <person name="Kuo A."/>
            <person name="Salamov A."/>
            <person name="Ahrendt S.R."/>
            <person name="Lipzen A."/>
            <person name="Sullivan W."/>
            <person name="Andreopoulos W.B."/>
            <person name="Clum A."/>
            <person name="Lindquist E."/>
            <person name="Daum C."/>
            <person name="Ramamoorthy G.K."/>
            <person name="Gryganskyi A."/>
            <person name="Culley D."/>
            <person name="Magnuson J.K."/>
            <person name="James T.Y."/>
            <person name="O'Malley M.A."/>
            <person name="Stajich J.E."/>
            <person name="Spatafora J.W."/>
            <person name="Visel A."/>
            <person name="Grigoriev I.V."/>
        </authorList>
    </citation>
    <scope>NUCLEOTIDE SEQUENCE [LARGE SCALE GENOMIC DNA]</scope>
    <source>
        <strain evidence="2 3">PL171</strain>
    </source>
</reference>
<keyword evidence="3" id="KW-1185">Reference proteome</keyword>
<organism evidence="2 3">
    <name type="scientific">Catenaria anguillulae PL171</name>
    <dbReference type="NCBI Taxonomy" id="765915"/>
    <lineage>
        <taxon>Eukaryota</taxon>
        <taxon>Fungi</taxon>
        <taxon>Fungi incertae sedis</taxon>
        <taxon>Blastocladiomycota</taxon>
        <taxon>Blastocladiomycetes</taxon>
        <taxon>Blastocladiales</taxon>
        <taxon>Catenariaceae</taxon>
        <taxon>Catenaria</taxon>
    </lineage>
</organism>
<gene>
    <name evidence="2" type="ORF">BCR44DRAFT_294536</name>
</gene>
<comment type="caution">
    <text evidence="2">The sequence shown here is derived from an EMBL/GenBank/DDBJ whole genome shotgun (WGS) entry which is preliminary data.</text>
</comment>
<feature type="compositionally biased region" description="Polar residues" evidence="1">
    <location>
        <begin position="69"/>
        <end position="80"/>
    </location>
</feature>
<evidence type="ECO:0000256" key="1">
    <source>
        <dbReference type="SAM" id="MobiDB-lite"/>
    </source>
</evidence>
<feature type="region of interest" description="Disordered" evidence="1">
    <location>
        <begin position="106"/>
        <end position="125"/>
    </location>
</feature>
<evidence type="ECO:0000313" key="2">
    <source>
        <dbReference type="EMBL" id="ORZ40531.1"/>
    </source>
</evidence>
<proteinExistence type="predicted"/>
<evidence type="ECO:0000313" key="3">
    <source>
        <dbReference type="Proteomes" id="UP000193411"/>
    </source>
</evidence>
<dbReference type="AlphaFoldDB" id="A0A1Y2I3K3"/>